<protein>
    <submittedName>
        <fullName evidence="1">Uncharacterized protein</fullName>
    </submittedName>
</protein>
<reference evidence="1" key="1">
    <citation type="submission" date="2020-09" db="EMBL/GenBank/DDBJ databases">
        <title>Novel species in genus Aeromicrobium.</title>
        <authorList>
            <person name="Zhang G."/>
        </authorList>
    </citation>
    <scope>NUCLEOTIDE SEQUENCE</scope>
    <source>
        <strain evidence="1">Zg-636</strain>
    </source>
</reference>
<comment type="caution">
    <text evidence="1">The sequence shown here is derived from an EMBL/GenBank/DDBJ whole genome shotgun (WGS) entry which is preliminary data.</text>
</comment>
<evidence type="ECO:0000313" key="2">
    <source>
        <dbReference type="Proteomes" id="UP000620591"/>
    </source>
</evidence>
<evidence type="ECO:0000313" key="1">
    <source>
        <dbReference type="EMBL" id="MBC9225372.1"/>
    </source>
</evidence>
<sequence length="169" mass="17786">MNWLTRPRARERSVALALPTLDGATWPPADPAARHGFGASTIHRLGTDAAFTPRAHEIADLLTARLLPLLAVDSSPTDLPHVVQLLRSAAQAGAGIGIVDARDGTITADHMGADAAGALGEAARDLPPMPAALRVHARYLMHAGHHVARLGPGVVDDLETELRARISHL</sequence>
<dbReference type="Proteomes" id="UP000620591">
    <property type="component" value="Unassembled WGS sequence"/>
</dbReference>
<dbReference type="AlphaFoldDB" id="A0A8I0EU15"/>
<dbReference type="EMBL" id="JACTVM010000001">
    <property type="protein sequence ID" value="MBC9225372.1"/>
    <property type="molecule type" value="Genomic_DNA"/>
</dbReference>
<name>A0A8I0EU15_9ACTN</name>
<dbReference type="RefSeq" id="WP_187768615.1">
    <property type="nucleotide sequence ID" value="NZ_JACTVM010000001.1"/>
</dbReference>
<organism evidence="1 2">
    <name type="scientific">Aeromicrobium senzhongii</name>
    <dbReference type="NCBI Taxonomy" id="2663859"/>
    <lineage>
        <taxon>Bacteria</taxon>
        <taxon>Bacillati</taxon>
        <taxon>Actinomycetota</taxon>
        <taxon>Actinomycetes</taxon>
        <taxon>Propionibacteriales</taxon>
        <taxon>Nocardioidaceae</taxon>
        <taxon>Aeromicrobium</taxon>
    </lineage>
</organism>
<proteinExistence type="predicted"/>
<accession>A0A8I0EU15</accession>
<gene>
    <name evidence="1" type="ORF">IBG24_03475</name>
</gene>